<dbReference type="AlphaFoldDB" id="A0A9D3MGJ4"/>
<comment type="similarity">
    <text evidence="2 9">Belongs to the ZWILCH family.</text>
</comment>
<dbReference type="InterPro" id="IPR018630">
    <property type="entry name" value="Zwilch"/>
</dbReference>
<dbReference type="Proteomes" id="UP001044222">
    <property type="component" value="Unassembled WGS sequence"/>
</dbReference>
<dbReference type="Gene3D" id="1.10.287.1880">
    <property type="match status" value="1"/>
</dbReference>
<keyword evidence="7 9" id="KW-0131">Cell cycle</keyword>
<evidence type="ECO:0000256" key="7">
    <source>
        <dbReference type="ARBA" id="ARBA00023306"/>
    </source>
</evidence>
<keyword evidence="5 9" id="KW-0498">Mitosis</keyword>
<evidence type="ECO:0000256" key="5">
    <source>
        <dbReference type="ARBA" id="ARBA00022776"/>
    </source>
</evidence>
<evidence type="ECO:0000256" key="8">
    <source>
        <dbReference type="ARBA" id="ARBA00023328"/>
    </source>
</evidence>
<dbReference type="Gene3D" id="6.20.270.10">
    <property type="match status" value="1"/>
</dbReference>
<keyword evidence="4 9" id="KW-0132">Cell division</keyword>
<comment type="caution">
    <text evidence="11">The sequence shown here is derived from an EMBL/GenBank/DDBJ whole genome shotgun (WGS) entry which is preliminary data.</text>
</comment>
<evidence type="ECO:0000256" key="6">
    <source>
        <dbReference type="ARBA" id="ARBA00022838"/>
    </source>
</evidence>
<dbReference type="GO" id="GO:0007094">
    <property type="term" value="P:mitotic spindle assembly checkpoint signaling"/>
    <property type="evidence" value="ECO:0007669"/>
    <property type="project" value="UniProtKB-UniRule"/>
</dbReference>
<name>A0A9D3MGJ4_ANGAN</name>
<protein>
    <recommendedName>
        <fullName evidence="9">Protein zwilch</fullName>
    </recommendedName>
</protein>
<evidence type="ECO:0000313" key="12">
    <source>
        <dbReference type="Proteomes" id="UP001044222"/>
    </source>
</evidence>
<dbReference type="GO" id="GO:1990423">
    <property type="term" value="C:RZZ complex"/>
    <property type="evidence" value="ECO:0007669"/>
    <property type="project" value="UniProtKB-UniRule"/>
</dbReference>
<dbReference type="GO" id="GO:0034501">
    <property type="term" value="P:protein localization to kinetochore"/>
    <property type="evidence" value="ECO:0007669"/>
    <property type="project" value="UniProtKB-UniRule"/>
</dbReference>
<keyword evidence="3 9" id="KW-0158">Chromosome</keyword>
<evidence type="ECO:0000256" key="4">
    <source>
        <dbReference type="ARBA" id="ARBA00022618"/>
    </source>
</evidence>
<keyword evidence="12" id="KW-1185">Reference proteome</keyword>
<gene>
    <name evidence="11" type="ORF">ANANG_G00099830</name>
</gene>
<proteinExistence type="inferred from homology"/>
<evidence type="ECO:0000256" key="3">
    <source>
        <dbReference type="ARBA" id="ARBA00022454"/>
    </source>
</evidence>
<dbReference type="Gene3D" id="6.10.140.520">
    <property type="match status" value="1"/>
</dbReference>
<accession>A0A9D3MGJ4</accession>
<feature type="region of interest" description="Disordered" evidence="10">
    <location>
        <begin position="308"/>
        <end position="329"/>
    </location>
</feature>
<dbReference type="PANTHER" id="PTHR15995:SF1">
    <property type="entry name" value="PROTEIN ZWILCH HOMOLOG"/>
    <property type="match status" value="1"/>
</dbReference>
<dbReference type="Pfam" id="PF09817">
    <property type="entry name" value="Zwilch"/>
    <property type="match status" value="1"/>
</dbReference>
<evidence type="ECO:0000256" key="1">
    <source>
        <dbReference type="ARBA" id="ARBA00004629"/>
    </source>
</evidence>
<reference evidence="11" key="1">
    <citation type="submission" date="2021-01" db="EMBL/GenBank/DDBJ databases">
        <title>A chromosome-scale assembly of European eel, Anguilla anguilla.</title>
        <authorList>
            <person name="Henkel C."/>
            <person name="Jong-Raadsen S.A."/>
            <person name="Dufour S."/>
            <person name="Weltzien F.-A."/>
            <person name="Palstra A.P."/>
            <person name="Pelster B."/>
            <person name="Spaink H.P."/>
            <person name="Van Den Thillart G.E."/>
            <person name="Jansen H."/>
            <person name="Zahm M."/>
            <person name="Klopp C."/>
            <person name="Cedric C."/>
            <person name="Louis A."/>
            <person name="Berthelot C."/>
            <person name="Parey E."/>
            <person name="Roest Crollius H."/>
            <person name="Montfort J."/>
            <person name="Robinson-Rechavi M."/>
            <person name="Bucao C."/>
            <person name="Bouchez O."/>
            <person name="Gislard M."/>
            <person name="Lluch J."/>
            <person name="Milhes M."/>
            <person name="Lampietro C."/>
            <person name="Lopez Roques C."/>
            <person name="Donnadieu C."/>
            <person name="Braasch I."/>
            <person name="Desvignes T."/>
            <person name="Postlethwait J."/>
            <person name="Bobe J."/>
            <person name="Guiguen Y."/>
            <person name="Dirks R."/>
        </authorList>
    </citation>
    <scope>NUCLEOTIDE SEQUENCE</scope>
    <source>
        <strain evidence="11">Tag_6206</strain>
        <tissue evidence="11">Liver</tissue>
    </source>
</reference>
<dbReference type="Gene3D" id="2.20.25.230">
    <property type="match status" value="1"/>
</dbReference>
<dbReference type="GO" id="GO:0051301">
    <property type="term" value="P:cell division"/>
    <property type="evidence" value="ECO:0007669"/>
    <property type="project" value="UniProtKB-UniRule"/>
</dbReference>
<keyword evidence="8 9" id="KW-0137">Centromere</keyword>
<dbReference type="EMBL" id="JAFIRN010000005">
    <property type="protein sequence ID" value="KAG5848569.1"/>
    <property type="molecule type" value="Genomic_DNA"/>
</dbReference>
<evidence type="ECO:0000256" key="2">
    <source>
        <dbReference type="ARBA" id="ARBA00009062"/>
    </source>
</evidence>
<evidence type="ECO:0000313" key="11">
    <source>
        <dbReference type="EMBL" id="KAG5848569.1"/>
    </source>
</evidence>
<sequence>MKMETTIIADANKFINFLLNCPNECKSPVEYEGAIQIHKVKTGVDIPLLNICSDNQPAFICEKYIPKFPIEVENEDSLTNETADLMQEDPGPLGVSVMKARQLLSWYAVCQNPSMSKGARTAALSPLWVRCDMADSEGTAWLGAETIHTGDKSAAIKLHTVNCKAPTVAKVPSITLEELKQMHKRRHHSSSVVTRGSALYNLFGSTVVENTVIESQSSVTVDFRWNNVESLLQTPPLSSTATLNIKVANGDMRSPMYSLFKELEFIQILAEGLRTGETEWLEPLETRSAVELTKELIQDLQNKMMVEPHQPVKESETQKGATESSSLAESSMYNTMLTERGDLDFTEQLWLRMRKSVTSHQDIVDCLKMVIKALKYGDIKPWVHRDSSSSLSKLILQSYHQQMEPVSLTGLTPVHMLLEIGLDKMKKDYINYLIGQELTTLNHLSYYLSTEADLQEQVVRAKKLHHLLEIVVTCSTFLSLAYEQLFLLTQSCLQYYRTCSYDEDHEFQLQIRPAVISSFYQKEHPITWSVEISSGQGKREVRTSWQLSDKPPVDHVTFDMADFPLETTLNGEGEEPAYFTTSVSCSLVNFS</sequence>
<keyword evidence="6 9" id="KW-0995">Kinetochore</keyword>
<dbReference type="PANTHER" id="PTHR15995">
    <property type="entry name" value="PROTEIN ZWILCH HOMOLOG"/>
    <property type="match status" value="1"/>
</dbReference>
<feature type="compositionally biased region" description="Polar residues" evidence="10">
    <location>
        <begin position="318"/>
        <end position="329"/>
    </location>
</feature>
<comment type="function">
    <text evidence="9">Essential component of the mitotic checkpoint, which prevents cells from prematurely exiting mitosis. Required for the assembly of the dynein-dynactin and MAD1-MAD2 complexes onto kinetochores. Its function related to the spindle assembly machinery is proposed to depend on its association in the mitotic RZZ complex.</text>
</comment>
<dbReference type="Gene3D" id="1.20.58.730">
    <property type="match status" value="1"/>
</dbReference>
<comment type="subcellular location">
    <subcellularLocation>
        <location evidence="1 9">Chromosome</location>
        <location evidence="1 9">Centromere</location>
        <location evidence="1 9">Kinetochore</location>
    </subcellularLocation>
</comment>
<organism evidence="11 12">
    <name type="scientific">Anguilla anguilla</name>
    <name type="common">European freshwater eel</name>
    <name type="synonym">Muraena anguilla</name>
    <dbReference type="NCBI Taxonomy" id="7936"/>
    <lineage>
        <taxon>Eukaryota</taxon>
        <taxon>Metazoa</taxon>
        <taxon>Chordata</taxon>
        <taxon>Craniata</taxon>
        <taxon>Vertebrata</taxon>
        <taxon>Euteleostomi</taxon>
        <taxon>Actinopterygii</taxon>
        <taxon>Neopterygii</taxon>
        <taxon>Teleostei</taxon>
        <taxon>Anguilliformes</taxon>
        <taxon>Anguillidae</taxon>
        <taxon>Anguilla</taxon>
    </lineage>
</organism>
<comment type="subunit">
    <text evidence="9">Component of the RZZ complex.</text>
</comment>
<evidence type="ECO:0000256" key="10">
    <source>
        <dbReference type="SAM" id="MobiDB-lite"/>
    </source>
</evidence>
<evidence type="ECO:0000256" key="9">
    <source>
        <dbReference type="RuleBase" id="RU369076"/>
    </source>
</evidence>